<dbReference type="InterPro" id="IPR043502">
    <property type="entry name" value="DNA/RNA_pol_sf"/>
</dbReference>
<protein>
    <submittedName>
        <fullName evidence="1">Uncharacterized protein</fullName>
    </submittedName>
</protein>
<name>A0AAV1KG32_9NEOP</name>
<dbReference type="InterPro" id="IPR008042">
    <property type="entry name" value="Retrotrans_Pao"/>
</dbReference>
<dbReference type="Pfam" id="PF05380">
    <property type="entry name" value="Peptidase_A17"/>
    <property type="match status" value="1"/>
</dbReference>
<proteinExistence type="predicted"/>
<comment type="caution">
    <text evidence="1">The sequence shown here is derived from an EMBL/GenBank/DDBJ whole genome shotgun (WGS) entry which is preliminary data.</text>
</comment>
<gene>
    <name evidence="1" type="ORF">PARMNEM_LOCUS2468</name>
</gene>
<reference evidence="1 2" key="1">
    <citation type="submission" date="2023-11" db="EMBL/GenBank/DDBJ databases">
        <authorList>
            <person name="Hedman E."/>
            <person name="Englund M."/>
            <person name="Stromberg M."/>
            <person name="Nyberg Akerstrom W."/>
            <person name="Nylinder S."/>
            <person name="Jareborg N."/>
            <person name="Kallberg Y."/>
            <person name="Kronander E."/>
        </authorList>
    </citation>
    <scope>NUCLEOTIDE SEQUENCE [LARGE SCALE GENOMIC DNA]</scope>
</reference>
<organism evidence="1 2">
    <name type="scientific">Parnassius mnemosyne</name>
    <name type="common">clouded apollo</name>
    <dbReference type="NCBI Taxonomy" id="213953"/>
    <lineage>
        <taxon>Eukaryota</taxon>
        <taxon>Metazoa</taxon>
        <taxon>Ecdysozoa</taxon>
        <taxon>Arthropoda</taxon>
        <taxon>Hexapoda</taxon>
        <taxon>Insecta</taxon>
        <taxon>Pterygota</taxon>
        <taxon>Neoptera</taxon>
        <taxon>Endopterygota</taxon>
        <taxon>Lepidoptera</taxon>
        <taxon>Glossata</taxon>
        <taxon>Ditrysia</taxon>
        <taxon>Papilionoidea</taxon>
        <taxon>Papilionidae</taxon>
        <taxon>Parnassiinae</taxon>
        <taxon>Parnassini</taxon>
        <taxon>Parnassius</taxon>
        <taxon>Driopa</taxon>
    </lineage>
</organism>
<dbReference type="GO" id="GO:0071897">
    <property type="term" value="P:DNA biosynthetic process"/>
    <property type="evidence" value="ECO:0007669"/>
    <property type="project" value="UniProtKB-ARBA"/>
</dbReference>
<dbReference type="PANTHER" id="PTHR47331:SF6">
    <property type="entry name" value="DOUBLECORTIN DOMAIN-CONTAINING PROTEIN"/>
    <property type="match status" value="1"/>
</dbReference>
<dbReference type="PANTHER" id="PTHR47331">
    <property type="entry name" value="PHD-TYPE DOMAIN-CONTAINING PROTEIN"/>
    <property type="match status" value="1"/>
</dbReference>
<dbReference type="AlphaFoldDB" id="A0AAV1KG32"/>
<dbReference type="EMBL" id="CAVLGL010000013">
    <property type="protein sequence ID" value="CAK1580711.1"/>
    <property type="molecule type" value="Genomic_DNA"/>
</dbReference>
<sequence>MDDYLGGGDSIESVIALVKEIKNVLESAKLHLRKWQSNSQTIINNITNDEKSEQHKTLNLDPSPSKTLGLFWDTFHDTFYFSINHTFTHKYTKRNILSFISQVFDPLGLVGPCILQAKNILQQLWVHKCGWDDEVPSQIVLEFNNFVNSLSHINTIHIPRWIAQDDLREMQLHVFTDASERAYGACVYVRTISIDGLVQVRLLTSKNKVSPIKTITIPRLELCGALLGTRLYKKVIESLTMKFNSCFFWCDSTIVLGWLSTESSSLKQFVRNRVNEILEITKGHTWDYVPSKLNPADLASRGVNADFRLNADVLSHFGGRAQNF</sequence>
<evidence type="ECO:0000313" key="1">
    <source>
        <dbReference type="EMBL" id="CAK1580711.1"/>
    </source>
</evidence>
<dbReference type="SUPFAM" id="SSF56672">
    <property type="entry name" value="DNA/RNA polymerases"/>
    <property type="match status" value="1"/>
</dbReference>
<keyword evidence="2" id="KW-1185">Reference proteome</keyword>
<evidence type="ECO:0000313" key="2">
    <source>
        <dbReference type="Proteomes" id="UP001314205"/>
    </source>
</evidence>
<dbReference type="Proteomes" id="UP001314205">
    <property type="component" value="Unassembled WGS sequence"/>
</dbReference>
<accession>A0AAV1KG32</accession>